<evidence type="ECO:0000313" key="1">
    <source>
        <dbReference type="EMBL" id="PKV81448.1"/>
    </source>
</evidence>
<gene>
    <name evidence="1" type="ORF">ATK86_5914</name>
</gene>
<dbReference type="OrthoDB" id="4560163at2"/>
<accession>A0A2N3VIJ1</accession>
<reference evidence="1 2" key="1">
    <citation type="submission" date="2017-12" db="EMBL/GenBank/DDBJ databases">
        <title>Sequencing the genomes of 1000 Actinobacteria strains.</title>
        <authorList>
            <person name="Klenk H.-P."/>
        </authorList>
    </citation>
    <scope>NUCLEOTIDE SEQUENCE [LARGE SCALE GENOMIC DNA]</scope>
    <source>
        <strain evidence="1 2">DSM 44489</strain>
    </source>
</reference>
<dbReference type="RefSeq" id="WP_143876148.1">
    <property type="nucleotide sequence ID" value="NZ_PJMW01000002.1"/>
</dbReference>
<organism evidence="1 2">
    <name type="scientific">Nocardia fluminea</name>
    <dbReference type="NCBI Taxonomy" id="134984"/>
    <lineage>
        <taxon>Bacteria</taxon>
        <taxon>Bacillati</taxon>
        <taxon>Actinomycetota</taxon>
        <taxon>Actinomycetes</taxon>
        <taxon>Mycobacteriales</taxon>
        <taxon>Nocardiaceae</taxon>
        <taxon>Nocardia</taxon>
    </lineage>
</organism>
<comment type="caution">
    <text evidence="1">The sequence shown here is derived from an EMBL/GenBank/DDBJ whole genome shotgun (WGS) entry which is preliminary data.</text>
</comment>
<dbReference type="PROSITE" id="PS51257">
    <property type="entry name" value="PROKAR_LIPOPROTEIN"/>
    <property type="match status" value="1"/>
</dbReference>
<evidence type="ECO:0000313" key="2">
    <source>
        <dbReference type="Proteomes" id="UP000233766"/>
    </source>
</evidence>
<dbReference type="EMBL" id="PJMW01000002">
    <property type="protein sequence ID" value="PKV81448.1"/>
    <property type="molecule type" value="Genomic_DNA"/>
</dbReference>
<dbReference type="AlphaFoldDB" id="A0A2N3VIJ1"/>
<dbReference type="Proteomes" id="UP000233766">
    <property type="component" value="Unassembled WGS sequence"/>
</dbReference>
<protein>
    <submittedName>
        <fullName evidence="1">Uncharacterized protein</fullName>
    </submittedName>
</protein>
<proteinExistence type="predicted"/>
<sequence length="131" mass="13657">MISTTPRRAAGFALTLTAAVFGLTGCGGDSGYQTEPPQPTEPTISQASVDELCGILDGQKGTWKALGPRVARVAFTGAMTLWTVNDTVANAAIAYNRNIVDTVTIDTCPRVREATLASLDVPDLKVALGGF</sequence>
<name>A0A2N3VIJ1_9NOCA</name>
<keyword evidence="2" id="KW-1185">Reference proteome</keyword>